<protein>
    <submittedName>
        <fullName evidence="2">Uncharacterized protein</fullName>
    </submittedName>
</protein>
<organism evidence="2 3">
    <name type="scientific">Rubritalea halochordaticola</name>
    <dbReference type="NCBI Taxonomy" id="714537"/>
    <lineage>
        <taxon>Bacteria</taxon>
        <taxon>Pseudomonadati</taxon>
        <taxon>Verrucomicrobiota</taxon>
        <taxon>Verrucomicrobiia</taxon>
        <taxon>Verrucomicrobiales</taxon>
        <taxon>Rubritaleaceae</taxon>
        <taxon>Rubritalea</taxon>
    </lineage>
</organism>
<proteinExistence type="predicted"/>
<keyword evidence="3" id="KW-1185">Reference proteome</keyword>
<evidence type="ECO:0000313" key="2">
    <source>
        <dbReference type="EMBL" id="GAA5495837.1"/>
    </source>
</evidence>
<feature type="region of interest" description="Disordered" evidence="1">
    <location>
        <begin position="189"/>
        <end position="213"/>
    </location>
</feature>
<name>A0ABP9UZN5_9BACT</name>
<evidence type="ECO:0000313" key="3">
    <source>
        <dbReference type="Proteomes" id="UP001424741"/>
    </source>
</evidence>
<dbReference type="EMBL" id="BAABRL010000005">
    <property type="protein sequence ID" value="GAA5495837.1"/>
    <property type="molecule type" value="Genomic_DNA"/>
</dbReference>
<feature type="region of interest" description="Disordered" evidence="1">
    <location>
        <begin position="39"/>
        <end position="66"/>
    </location>
</feature>
<comment type="caution">
    <text evidence="2">The sequence shown here is derived from an EMBL/GenBank/DDBJ whole genome shotgun (WGS) entry which is preliminary data.</text>
</comment>
<gene>
    <name evidence="2" type="ORF">Rhal01_02016</name>
</gene>
<dbReference type="RefSeq" id="WP_346188574.1">
    <property type="nucleotide sequence ID" value="NZ_BAABRL010000005.1"/>
</dbReference>
<sequence length="213" mass="23434">MSRNGYIKAACAASLGCSIFAGIYVSISRSAEEAPAQAAVATEPRALPPSPVTPVTPASPSETGQLHSEYQANPENTVLVRHIFRLHPDGTKTGLARIHYRRNRNGRISSAQIYDAEQTLIARCIYGYEKGSGRFVAENMFDAQFKRTSPNDSVSEKPIRAIRYTYDHKDQRSKPLVFANDESALPDFLQSVGPENGTMPDEDPFADKKVGMR</sequence>
<dbReference type="Proteomes" id="UP001424741">
    <property type="component" value="Unassembled WGS sequence"/>
</dbReference>
<reference evidence="2 3" key="1">
    <citation type="submission" date="2024-02" db="EMBL/GenBank/DDBJ databases">
        <title>Rubritalea halochordaticola NBRC 107102.</title>
        <authorList>
            <person name="Ichikawa N."/>
            <person name="Katano-Makiyama Y."/>
            <person name="Hidaka K."/>
        </authorList>
    </citation>
    <scope>NUCLEOTIDE SEQUENCE [LARGE SCALE GENOMIC DNA]</scope>
    <source>
        <strain evidence="2 3">NBRC 107102</strain>
    </source>
</reference>
<evidence type="ECO:0000256" key="1">
    <source>
        <dbReference type="SAM" id="MobiDB-lite"/>
    </source>
</evidence>
<accession>A0ABP9UZN5</accession>